<evidence type="ECO:0000256" key="2">
    <source>
        <dbReference type="ARBA" id="ARBA00023219"/>
    </source>
</evidence>
<sequence length="142" mass="16266">MTEKQKRFADEYLIDLNATRAYKVAYPNIKNDETARVNGSRMLTNANVKSYISERIAEIRTENTATAQEVLEYLTRGMRMELVEEVVVVVDGQAQKVMKQISIRDANKCAELLGKRYRLYIDKIEANITQPVVFGGENELED</sequence>
<dbReference type="PANTHER" id="PTHR41328:SF2">
    <property type="entry name" value="TERMINASE SMALL SUBUNIT"/>
    <property type="match status" value="1"/>
</dbReference>
<dbReference type="EMBL" id="CP087994">
    <property type="protein sequence ID" value="UYO62979.1"/>
    <property type="molecule type" value="Genomic_DNA"/>
</dbReference>
<keyword evidence="1" id="KW-1188">Viral release from host cell</keyword>
<evidence type="ECO:0000313" key="4">
    <source>
        <dbReference type="Proteomes" id="UP001163550"/>
    </source>
</evidence>
<gene>
    <name evidence="3" type="ORF">LNN31_00585</name>
</gene>
<dbReference type="InterPro" id="IPR038713">
    <property type="entry name" value="Terminase_Gp1_N_sf"/>
</dbReference>
<dbReference type="Gene3D" id="6.10.140.2160">
    <property type="match status" value="1"/>
</dbReference>
<evidence type="ECO:0000313" key="3">
    <source>
        <dbReference type="EMBL" id="UYO62979.1"/>
    </source>
</evidence>
<dbReference type="Proteomes" id="UP001163550">
    <property type="component" value="Chromosome"/>
</dbReference>
<dbReference type="PANTHER" id="PTHR41328">
    <property type="entry name" value="TERMINASE SMALL SUBUNIT-RELATED"/>
    <property type="match status" value="1"/>
</dbReference>
<dbReference type="InterPro" id="IPR005335">
    <property type="entry name" value="Terminase_ssu"/>
</dbReference>
<name>A0ABY6HGG2_9FIRM</name>
<dbReference type="Gene3D" id="1.10.10.1400">
    <property type="entry name" value="Terminase, small subunit, N-terminal DNA-binding domain, HTH motif"/>
    <property type="match status" value="1"/>
</dbReference>
<keyword evidence="2" id="KW-0231">Viral genome packaging</keyword>
<protein>
    <submittedName>
        <fullName evidence="3">Terminase small subunit</fullName>
    </submittedName>
</protein>
<organism evidence="3 4">
    <name type="scientific">Acetobacterium wieringae</name>
    <dbReference type="NCBI Taxonomy" id="52694"/>
    <lineage>
        <taxon>Bacteria</taxon>
        <taxon>Bacillati</taxon>
        <taxon>Bacillota</taxon>
        <taxon>Clostridia</taxon>
        <taxon>Eubacteriales</taxon>
        <taxon>Eubacteriaceae</taxon>
        <taxon>Acetobacterium</taxon>
    </lineage>
</organism>
<dbReference type="RefSeq" id="WP_228878013.1">
    <property type="nucleotide sequence ID" value="NZ_CABIIK010000001.1"/>
</dbReference>
<dbReference type="InterPro" id="IPR052404">
    <property type="entry name" value="SPP1-like_terminase"/>
</dbReference>
<reference evidence="3" key="1">
    <citation type="submission" date="2021-11" db="EMBL/GenBank/DDBJ databases">
        <title>Isoprene-degrading acetogen.</title>
        <authorList>
            <person name="Yang Y."/>
            <person name="Jin H."/>
            <person name="Yan J."/>
        </authorList>
    </citation>
    <scope>NUCLEOTIDE SEQUENCE</scope>
    <source>
        <strain evidence="3">Berkeley</strain>
    </source>
</reference>
<accession>A0ABY6HGG2</accession>
<dbReference type="Pfam" id="PF03592">
    <property type="entry name" value="Terminase_2"/>
    <property type="match status" value="1"/>
</dbReference>
<keyword evidence="4" id="KW-1185">Reference proteome</keyword>
<evidence type="ECO:0000256" key="1">
    <source>
        <dbReference type="ARBA" id="ARBA00022612"/>
    </source>
</evidence>
<proteinExistence type="predicted"/>